<organism evidence="1 2">
    <name type="scientific">Geobacillus subterraneus</name>
    <dbReference type="NCBI Taxonomy" id="129338"/>
    <lineage>
        <taxon>Bacteria</taxon>
        <taxon>Bacillati</taxon>
        <taxon>Bacillota</taxon>
        <taxon>Bacilli</taxon>
        <taxon>Bacillales</taxon>
        <taxon>Anoxybacillaceae</taxon>
        <taxon>Geobacillus</taxon>
    </lineage>
</organism>
<protein>
    <recommendedName>
        <fullName evidence="3">SnoaL-like domain-containing protein</fullName>
    </recommendedName>
</protein>
<dbReference type="EMBL" id="AP022557">
    <property type="protein sequence ID" value="BBW98515.1"/>
    <property type="molecule type" value="Genomic_DNA"/>
</dbReference>
<gene>
    <name evidence="1" type="ORF">GsuE55_33480</name>
</gene>
<keyword evidence="2" id="KW-1185">Reference proteome</keyword>
<evidence type="ECO:0000313" key="2">
    <source>
        <dbReference type="Proteomes" id="UP000501421"/>
    </source>
</evidence>
<dbReference type="Proteomes" id="UP000501421">
    <property type="component" value="Chromosome"/>
</dbReference>
<name>A0A679FV17_9BACL</name>
<reference evidence="2" key="1">
    <citation type="journal article" date="2020" name="Microbiol. Resour. Announc.">
        <title>Complete Genome Sequence of Geobacillus sp. Strain E55-1, Isolated from Mine Geyser in Japan.</title>
        <authorList>
            <person name="Miyazaki K."/>
            <person name="Hase E."/>
            <person name="Tokito N."/>
        </authorList>
    </citation>
    <scope>NUCLEOTIDE SEQUENCE [LARGE SCALE GENOMIC DNA]</scope>
    <source>
        <strain evidence="2">E55-1</strain>
    </source>
</reference>
<dbReference type="RefSeq" id="WP_061912374.1">
    <property type="nucleotide sequence ID" value="NZ_AP022557.1"/>
</dbReference>
<sequence>MFRPLQWKRLIASLIVFVAGLASLFVSGGSTATAFSLVASPASDRDLVAIQQTIVQALEARWRLMIDPQVNIKSFYDPDTSEQEESRERAYVRRHYLEPAARAGFRYTSVKVHPVFENVEISGKTAKVQVFVSVEYESMFPGSNEVVITKEANIPYFATLAKRDGHWLIVKVSGQDTYSKR</sequence>
<evidence type="ECO:0008006" key="3">
    <source>
        <dbReference type="Google" id="ProtNLM"/>
    </source>
</evidence>
<accession>A0A679FV17</accession>
<proteinExistence type="predicted"/>
<evidence type="ECO:0000313" key="1">
    <source>
        <dbReference type="EMBL" id="BBW98515.1"/>
    </source>
</evidence>
<dbReference type="AlphaFoldDB" id="A0A679FV17"/>